<dbReference type="RefSeq" id="WP_019621613.1">
    <property type="nucleotide sequence ID" value="NZ_AP014545.1"/>
</dbReference>
<evidence type="ECO:0000259" key="8">
    <source>
        <dbReference type="Pfam" id="PF02657"/>
    </source>
</evidence>
<dbReference type="CDD" id="cd06453">
    <property type="entry name" value="SufS_like"/>
    <property type="match status" value="1"/>
</dbReference>
<keyword evidence="9" id="KW-0456">Lyase</keyword>
<evidence type="ECO:0000313" key="9">
    <source>
        <dbReference type="EMBL" id="BBB26007.1"/>
    </source>
</evidence>
<dbReference type="Pfam" id="PF02657">
    <property type="entry name" value="SufE"/>
    <property type="match status" value="1"/>
</dbReference>
<protein>
    <recommendedName>
        <fullName evidence="3">cysteine desulfurase</fullName>
        <ecNumber evidence="3">2.8.1.7</ecNumber>
    </recommendedName>
</protein>
<dbReference type="GO" id="GO:0031071">
    <property type="term" value="F:cysteine desulfurase activity"/>
    <property type="evidence" value="ECO:0007669"/>
    <property type="project" value="UniProtKB-EC"/>
</dbReference>
<dbReference type="InterPro" id="IPR003808">
    <property type="entry name" value="Fe-S_metab-assoc_dom"/>
</dbReference>
<dbReference type="InterPro" id="IPR010970">
    <property type="entry name" value="Cys_dSase_SufS"/>
</dbReference>
<evidence type="ECO:0000256" key="3">
    <source>
        <dbReference type="ARBA" id="ARBA00012239"/>
    </source>
</evidence>
<dbReference type="GO" id="GO:0030170">
    <property type="term" value="F:pyridoxal phosphate binding"/>
    <property type="evidence" value="ECO:0007669"/>
    <property type="project" value="InterPro"/>
</dbReference>
<dbReference type="GO" id="GO:0006534">
    <property type="term" value="P:cysteine metabolic process"/>
    <property type="evidence" value="ECO:0007669"/>
    <property type="project" value="InterPro"/>
</dbReference>
<dbReference type="GO" id="GO:0016829">
    <property type="term" value="F:lyase activity"/>
    <property type="evidence" value="ECO:0007669"/>
    <property type="project" value="UniProtKB-KW"/>
</dbReference>
<comment type="catalytic activity">
    <reaction evidence="6">
        <text>(sulfur carrier)-H + L-cysteine = (sulfur carrier)-SH + L-alanine</text>
        <dbReference type="Rhea" id="RHEA:43892"/>
        <dbReference type="Rhea" id="RHEA-COMP:14737"/>
        <dbReference type="Rhea" id="RHEA-COMP:14739"/>
        <dbReference type="ChEBI" id="CHEBI:29917"/>
        <dbReference type="ChEBI" id="CHEBI:35235"/>
        <dbReference type="ChEBI" id="CHEBI:57972"/>
        <dbReference type="ChEBI" id="CHEBI:64428"/>
        <dbReference type="EC" id="2.8.1.7"/>
    </reaction>
</comment>
<evidence type="ECO:0000256" key="2">
    <source>
        <dbReference type="ARBA" id="ARBA00010447"/>
    </source>
</evidence>
<organism evidence="9 10">
    <name type="scientific">Amphritea japonica ATCC BAA-1530</name>
    <dbReference type="NCBI Taxonomy" id="1278309"/>
    <lineage>
        <taxon>Bacteria</taxon>
        <taxon>Pseudomonadati</taxon>
        <taxon>Pseudomonadota</taxon>
        <taxon>Gammaproteobacteria</taxon>
        <taxon>Oceanospirillales</taxon>
        <taxon>Oceanospirillaceae</taxon>
        <taxon>Amphritea</taxon>
    </lineage>
</organism>
<dbReference type="EC" id="2.8.1.7" evidence="3"/>
<comment type="cofactor">
    <cofactor evidence="1">
        <name>pyridoxal 5'-phosphate</name>
        <dbReference type="ChEBI" id="CHEBI:597326"/>
    </cofactor>
</comment>
<feature type="domain" description="Fe-S metabolism associated" evidence="8">
    <location>
        <begin position="435"/>
        <end position="554"/>
    </location>
</feature>
<keyword evidence="10" id="KW-1185">Reference proteome</keyword>
<evidence type="ECO:0000256" key="6">
    <source>
        <dbReference type="ARBA" id="ARBA00050776"/>
    </source>
</evidence>
<comment type="similarity">
    <text evidence="2">Belongs to the class-V pyridoxal-phosphate-dependent aminotransferase family. Csd subfamily.</text>
</comment>
<dbReference type="SUPFAM" id="SSF53383">
    <property type="entry name" value="PLP-dependent transferases"/>
    <property type="match status" value="1"/>
</dbReference>
<dbReference type="NCBIfam" id="TIGR01979">
    <property type="entry name" value="sufS"/>
    <property type="match status" value="1"/>
</dbReference>
<dbReference type="Pfam" id="PF00266">
    <property type="entry name" value="Aminotran_5"/>
    <property type="match status" value="1"/>
</dbReference>
<dbReference type="InterPro" id="IPR015424">
    <property type="entry name" value="PyrdxlP-dep_Trfase"/>
</dbReference>
<evidence type="ECO:0000256" key="1">
    <source>
        <dbReference type="ARBA" id="ARBA00001933"/>
    </source>
</evidence>
<dbReference type="OrthoDB" id="9808002at2"/>
<dbReference type="PROSITE" id="PS00595">
    <property type="entry name" value="AA_TRANSFER_CLASS_5"/>
    <property type="match status" value="1"/>
</dbReference>
<name>A0A7R6PGF4_9GAMM</name>
<dbReference type="EMBL" id="AP014545">
    <property type="protein sequence ID" value="BBB26007.1"/>
    <property type="molecule type" value="Genomic_DNA"/>
</dbReference>
<dbReference type="Gene3D" id="3.40.640.10">
    <property type="entry name" value="Type I PLP-dependent aspartate aminotransferase-like (Major domain)"/>
    <property type="match status" value="1"/>
</dbReference>
<keyword evidence="5" id="KW-0663">Pyridoxal phosphate</keyword>
<dbReference type="InterPro" id="IPR015421">
    <property type="entry name" value="PyrdxlP-dep_Trfase_major"/>
</dbReference>
<dbReference type="PANTHER" id="PTHR43586">
    <property type="entry name" value="CYSTEINE DESULFURASE"/>
    <property type="match status" value="1"/>
</dbReference>
<dbReference type="InterPro" id="IPR000192">
    <property type="entry name" value="Aminotrans_V_dom"/>
</dbReference>
<gene>
    <name evidence="9" type="primary">sufS</name>
    <name evidence="9" type="ORF">AMJAP_1412</name>
</gene>
<accession>A0A7R6PGF4</accession>
<evidence type="ECO:0000313" key="10">
    <source>
        <dbReference type="Proteomes" id="UP000595663"/>
    </source>
</evidence>
<dbReference type="AlphaFoldDB" id="A0A7R6PGF4"/>
<dbReference type="KEGG" id="ajp:AMJAP_1412"/>
<dbReference type="InterPro" id="IPR020578">
    <property type="entry name" value="Aminotrans_V_PyrdxlP_BS"/>
</dbReference>
<feature type="domain" description="Aminotransferase class V" evidence="7">
    <location>
        <begin position="24"/>
        <end position="393"/>
    </location>
</feature>
<dbReference type="InterPro" id="IPR015422">
    <property type="entry name" value="PyrdxlP-dep_Trfase_small"/>
</dbReference>
<dbReference type="PANTHER" id="PTHR43586:SF8">
    <property type="entry name" value="CYSTEINE DESULFURASE 1, CHLOROPLASTIC"/>
    <property type="match status" value="1"/>
</dbReference>
<sequence length="564" mass="61868">MDQLGTIRKQFPALHQTVNGHPLVYLDNAATSQKPEAVIRAVETFYRTQNANVHRGAHQLSDQATGAFEAARSSVRRFINAASDEEIIWTRGTTEGINLIAQSYARPLLKAGDEILLTELEHHANIVPWQVVAEQTGAKIRVVPITENGDLNLPEFSALLSNKTRIVSLTHISNALGTINPVAGLVRQAHEAGAVVVIDGAQAAPHLEIDVQRLGCDFYLFSGHKLFAPTGIGVLYGRKALLEAMPPWQGGGEMIKKVSFSGTTYNKLPFKFEAGTPNISGALGLAEAIRFLSNLDRKALARHERALMSKAIELCSSIPGFTRISSPTACASILSFQLNSHHQQDVGLMLDQQGIAVRTGHHCAMPLMERLELPGTVRASFCFYNTFDDVERFAKALQQIAAGGTFSRAETVSDQAVFDNSPFGRDIDDQEILKRLTTMGSWNDRYREIMLLGKKLPTFTAAMKTEQSRISGCESDAWLQVTRDKQGALWFAADSDARIIRGLIALVLAAFNGQQPANILSYDVERYFTQLQLTRHLSPSRGNGLKAIINAIKEIARKQAGNEI</sequence>
<proteinExistence type="inferred from homology"/>
<dbReference type="Gene3D" id="3.90.1150.10">
    <property type="entry name" value="Aspartate Aminotransferase, domain 1"/>
    <property type="match status" value="1"/>
</dbReference>
<evidence type="ECO:0000256" key="5">
    <source>
        <dbReference type="ARBA" id="ARBA00022898"/>
    </source>
</evidence>
<dbReference type="Gene3D" id="3.90.1010.10">
    <property type="match status" value="1"/>
</dbReference>
<dbReference type="Proteomes" id="UP000595663">
    <property type="component" value="Chromosome"/>
</dbReference>
<evidence type="ECO:0000259" key="7">
    <source>
        <dbReference type="Pfam" id="PF00266"/>
    </source>
</evidence>
<reference evidence="9 10" key="1">
    <citation type="journal article" date="2008" name="Int. J. Syst. Evol. Microbiol.">
        <title>Amphritea japonica sp. nov. and Amphritea balenae sp. nov., isolated from the sediment adjacent to sperm whale carcasses off Kagoshima, Japan.</title>
        <authorList>
            <person name="Miyazaki M."/>
            <person name="Nogi Y."/>
            <person name="Fujiwara Y."/>
            <person name="Kawato M."/>
            <person name="Nagahama T."/>
            <person name="Kubokawa K."/>
            <person name="Horikoshi K."/>
        </authorList>
    </citation>
    <scope>NUCLEOTIDE SEQUENCE [LARGE SCALE GENOMIC DNA]</scope>
    <source>
        <strain evidence="9 10">ATCC BAA-1530</strain>
    </source>
</reference>
<keyword evidence="4 9" id="KW-0808">Transferase</keyword>
<evidence type="ECO:0000256" key="4">
    <source>
        <dbReference type="ARBA" id="ARBA00022679"/>
    </source>
</evidence>
<dbReference type="SUPFAM" id="SSF82649">
    <property type="entry name" value="SufE/NifU"/>
    <property type="match status" value="1"/>
</dbReference>